<organism evidence="1">
    <name type="scientific">Loa loa</name>
    <name type="common">Eye worm</name>
    <name type="synonym">Filaria loa</name>
    <dbReference type="NCBI Taxonomy" id="7209"/>
    <lineage>
        <taxon>Eukaryota</taxon>
        <taxon>Metazoa</taxon>
        <taxon>Ecdysozoa</taxon>
        <taxon>Nematoda</taxon>
        <taxon>Chromadorea</taxon>
        <taxon>Rhabditida</taxon>
        <taxon>Spirurina</taxon>
        <taxon>Spiruromorpha</taxon>
        <taxon>Filarioidea</taxon>
        <taxon>Onchocercidae</taxon>
        <taxon>Loa</taxon>
    </lineage>
</organism>
<proteinExistence type="predicted"/>
<dbReference type="CTD" id="9950603"/>
<name>A0A1S0TJU6_LOALO</name>
<dbReference type="InParanoid" id="A0A1S0TJU6"/>
<dbReference type="KEGG" id="loa:LOAG_13133"/>
<accession>A0A1S0TJU6</accession>
<evidence type="ECO:0000313" key="1">
    <source>
        <dbReference type="EMBL" id="EFO15377.1"/>
    </source>
</evidence>
<protein>
    <submittedName>
        <fullName evidence="1">Uncharacterized protein</fullName>
    </submittedName>
</protein>
<reference evidence="1" key="1">
    <citation type="submission" date="2012-04" db="EMBL/GenBank/DDBJ databases">
        <title>The Genome Sequence of Loa loa.</title>
        <authorList>
            <consortium name="The Broad Institute Genome Sequencing Platform"/>
            <consortium name="Broad Institute Genome Sequencing Center for Infectious Disease"/>
            <person name="Nutman T.B."/>
            <person name="Fink D.L."/>
            <person name="Russ C."/>
            <person name="Young S."/>
            <person name="Zeng Q."/>
            <person name="Gargeya S."/>
            <person name="Alvarado L."/>
            <person name="Berlin A."/>
            <person name="Chapman S.B."/>
            <person name="Chen Z."/>
            <person name="Freedman E."/>
            <person name="Gellesch M."/>
            <person name="Goldberg J."/>
            <person name="Griggs A."/>
            <person name="Gujja S."/>
            <person name="Heilman E.R."/>
            <person name="Heiman D."/>
            <person name="Howarth C."/>
            <person name="Mehta T."/>
            <person name="Neiman D."/>
            <person name="Pearson M."/>
            <person name="Roberts A."/>
            <person name="Saif S."/>
            <person name="Shea T."/>
            <person name="Shenoy N."/>
            <person name="Sisk P."/>
            <person name="Stolte C."/>
            <person name="Sykes S."/>
            <person name="White J."/>
            <person name="Yandava C."/>
            <person name="Haas B."/>
            <person name="Henn M.R."/>
            <person name="Nusbaum C."/>
            <person name="Birren B."/>
        </authorList>
    </citation>
    <scope>NUCLEOTIDE SEQUENCE [LARGE SCALE GENOMIC DNA]</scope>
</reference>
<dbReference type="GeneID" id="9950603"/>
<sequence>MTLWVVSITTSKFRDVGTSCLNQCALSVMLISGSLTRNPVHVPFLHFRLSPDPIRACPYQSLLSLSLLSPYLRHYHHYDRALVNGIGDVSRLQYQIVVLDDCSNRVYSRGTRGKREYM</sequence>
<gene>
    <name evidence="1" type="ORF">LOAG_13133</name>
</gene>
<dbReference type="RefSeq" id="XP_003148692.1">
    <property type="nucleotide sequence ID" value="XM_003148644.1"/>
</dbReference>
<dbReference type="EMBL" id="JH712665">
    <property type="protein sequence ID" value="EFO15377.1"/>
    <property type="molecule type" value="Genomic_DNA"/>
</dbReference>
<dbReference type="AlphaFoldDB" id="A0A1S0TJU6"/>